<gene>
    <name evidence="1" type="ORF">KSB_23570</name>
</gene>
<keyword evidence="2" id="KW-1185">Reference proteome</keyword>
<sequence>MREHYKNLLLRMFLFIAPRTNSRYINVNATNPMLTHKELCKRKRQENGHLSTEKYAEAACRLEKHFFP</sequence>
<evidence type="ECO:0008006" key="3">
    <source>
        <dbReference type="Google" id="ProtNLM"/>
    </source>
</evidence>
<comment type="caution">
    <text evidence="1">The sequence shown here is derived from an EMBL/GenBank/DDBJ whole genome shotgun (WGS) entry which is preliminary data.</text>
</comment>
<dbReference type="EMBL" id="BNJG01000001">
    <property type="protein sequence ID" value="GHO53882.1"/>
    <property type="molecule type" value="Genomic_DNA"/>
</dbReference>
<organism evidence="1 2">
    <name type="scientific">Ktedonobacter robiniae</name>
    <dbReference type="NCBI Taxonomy" id="2778365"/>
    <lineage>
        <taxon>Bacteria</taxon>
        <taxon>Bacillati</taxon>
        <taxon>Chloroflexota</taxon>
        <taxon>Ktedonobacteria</taxon>
        <taxon>Ktedonobacterales</taxon>
        <taxon>Ktedonobacteraceae</taxon>
        <taxon>Ktedonobacter</taxon>
    </lineage>
</organism>
<name>A0ABQ3UMP2_9CHLR</name>
<accession>A0ABQ3UMP2</accession>
<evidence type="ECO:0000313" key="1">
    <source>
        <dbReference type="EMBL" id="GHO53882.1"/>
    </source>
</evidence>
<dbReference type="Proteomes" id="UP000654345">
    <property type="component" value="Unassembled WGS sequence"/>
</dbReference>
<evidence type="ECO:0000313" key="2">
    <source>
        <dbReference type="Proteomes" id="UP000654345"/>
    </source>
</evidence>
<reference evidence="1 2" key="1">
    <citation type="journal article" date="2021" name="Int. J. Syst. Evol. Microbiol.">
        <title>Reticulibacter mediterranei gen. nov., sp. nov., within the new family Reticulibacteraceae fam. nov., and Ktedonospora formicarum gen. nov., sp. nov., Ktedonobacter robiniae sp. nov., Dictyobacter formicarum sp. nov. and Dictyobacter arantiisoli sp. nov., belonging to the class Ktedonobacteria.</title>
        <authorList>
            <person name="Yabe S."/>
            <person name="Zheng Y."/>
            <person name="Wang C.M."/>
            <person name="Sakai Y."/>
            <person name="Abe K."/>
            <person name="Yokota A."/>
            <person name="Donadio S."/>
            <person name="Cavaletti L."/>
            <person name="Monciardini P."/>
        </authorList>
    </citation>
    <scope>NUCLEOTIDE SEQUENCE [LARGE SCALE GENOMIC DNA]</scope>
    <source>
        <strain evidence="1 2">SOSP1-30</strain>
    </source>
</reference>
<protein>
    <recommendedName>
        <fullName evidence="3">Integrase SAM-like N-terminal domain-containing protein</fullName>
    </recommendedName>
</protein>
<proteinExistence type="predicted"/>